<keyword evidence="2" id="KW-1185">Reference proteome</keyword>
<dbReference type="EMBL" id="CP046401">
    <property type="protein sequence ID" value="QGY44471.1"/>
    <property type="molecule type" value="Genomic_DNA"/>
</dbReference>
<organism evidence="1 2">
    <name type="scientific">Maribellus comscasis</name>
    <dbReference type="NCBI Taxonomy" id="2681766"/>
    <lineage>
        <taxon>Bacteria</taxon>
        <taxon>Pseudomonadati</taxon>
        <taxon>Bacteroidota</taxon>
        <taxon>Bacteroidia</taxon>
        <taxon>Marinilabiliales</taxon>
        <taxon>Prolixibacteraceae</taxon>
        <taxon>Maribellus</taxon>
    </lineage>
</organism>
<dbReference type="InterPro" id="IPR004027">
    <property type="entry name" value="SEC_C_motif"/>
</dbReference>
<dbReference type="Pfam" id="PF02810">
    <property type="entry name" value="SEC-C"/>
    <property type="match status" value="1"/>
</dbReference>
<sequence>MLSSLENLKHLRGKPKNYKNIAQIILYHARGNMKLRLHDTCYCGSGQSYKRCHNGKHFECYKDFRKVEIETLQNDYVVFANYWNIN</sequence>
<name>A0A6I6JPV3_9BACT</name>
<reference evidence="1 2" key="1">
    <citation type="submission" date="2019-11" db="EMBL/GenBank/DDBJ databases">
        <authorList>
            <person name="Zheng R.K."/>
            <person name="Sun C.M."/>
        </authorList>
    </citation>
    <scope>NUCLEOTIDE SEQUENCE [LARGE SCALE GENOMIC DNA]</scope>
    <source>
        <strain evidence="1 2">WC007</strain>
    </source>
</reference>
<gene>
    <name evidence="1" type="ORF">GM418_12620</name>
</gene>
<dbReference type="SUPFAM" id="SSF103642">
    <property type="entry name" value="Sec-C motif"/>
    <property type="match status" value="1"/>
</dbReference>
<dbReference type="Proteomes" id="UP000428260">
    <property type="component" value="Chromosome"/>
</dbReference>
<proteinExistence type="predicted"/>
<accession>A0A6I6JPV3</accession>
<evidence type="ECO:0000313" key="2">
    <source>
        <dbReference type="Proteomes" id="UP000428260"/>
    </source>
</evidence>
<evidence type="ECO:0000313" key="1">
    <source>
        <dbReference type="EMBL" id="QGY44471.1"/>
    </source>
</evidence>
<protein>
    <recommendedName>
        <fullName evidence="3">SEC-C domain-containing protein</fullName>
    </recommendedName>
</protein>
<evidence type="ECO:0008006" key="3">
    <source>
        <dbReference type="Google" id="ProtNLM"/>
    </source>
</evidence>
<dbReference type="KEGG" id="mcos:GM418_12620"/>
<dbReference type="AlphaFoldDB" id="A0A6I6JPV3"/>